<dbReference type="Proteomes" id="UP000515561">
    <property type="component" value="Chromosome"/>
</dbReference>
<evidence type="ECO:0000313" key="9">
    <source>
        <dbReference type="Proteomes" id="UP000515561"/>
    </source>
</evidence>
<proteinExistence type="inferred from homology"/>
<evidence type="ECO:0000256" key="3">
    <source>
        <dbReference type="ARBA" id="ARBA00022475"/>
    </source>
</evidence>
<dbReference type="PANTHER" id="PTHR43744:SF8">
    <property type="entry name" value="SN-GLYCEROL-3-PHOSPHATE TRANSPORT SYSTEM PERMEASE PROTEIN UGPE"/>
    <property type="match status" value="1"/>
</dbReference>
<feature type="transmembrane region" description="Helical" evidence="7">
    <location>
        <begin position="176"/>
        <end position="199"/>
    </location>
</feature>
<feature type="transmembrane region" description="Helical" evidence="7">
    <location>
        <begin position="298"/>
        <end position="317"/>
    </location>
</feature>
<organism evidence="8 9">
    <name type="scientific">Anaerocolumna cellulosilytica</name>
    <dbReference type="NCBI Taxonomy" id="433286"/>
    <lineage>
        <taxon>Bacteria</taxon>
        <taxon>Bacillati</taxon>
        <taxon>Bacillota</taxon>
        <taxon>Clostridia</taxon>
        <taxon>Lachnospirales</taxon>
        <taxon>Lachnospiraceae</taxon>
        <taxon>Anaerocolumna</taxon>
    </lineage>
</organism>
<dbReference type="Pfam" id="PF00528">
    <property type="entry name" value="BPD_transp_1"/>
    <property type="match status" value="1"/>
</dbReference>
<evidence type="ECO:0000256" key="1">
    <source>
        <dbReference type="ARBA" id="ARBA00004651"/>
    </source>
</evidence>
<keyword evidence="5 7" id="KW-1133">Transmembrane helix</keyword>
<comment type="subcellular location">
    <subcellularLocation>
        <location evidence="1 7">Cell membrane</location>
        <topology evidence="1 7">Multi-pass membrane protein</topology>
    </subcellularLocation>
</comment>
<dbReference type="PANTHER" id="PTHR43744">
    <property type="entry name" value="ABC TRANSPORTER PERMEASE PROTEIN MG189-RELATED-RELATED"/>
    <property type="match status" value="1"/>
</dbReference>
<comment type="similarity">
    <text evidence="7">Belongs to the binding-protein-dependent transport system permease family.</text>
</comment>
<evidence type="ECO:0000256" key="5">
    <source>
        <dbReference type="ARBA" id="ARBA00022989"/>
    </source>
</evidence>
<feature type="transmembrane region" description="Helical" evidence="7">
    <location>
        <begin position="142"/>
        <end position="164"/>
    </location>
</feature>
<dbReference type="InterPro" id="IPR000515">
    <property type="entry name" value="MetI-like"/>
</dbReference>
<dbReference type="GO" id="GO:0005886">
    <property type="term" value="C:plasma membrane"/>
    <property type="evidence" value="ECO:0007669"/>
    <property type="project" value="UniProtKB-SubCell"/>
</dbReference>
<evidence type="ECO:0000256" key="7">
    <source>
        <dbReference type="RuleBase" id="RU363032"/>
    </source>
</evidence>
<dbReference type="KEGG" id="acel:acsn021_28640"/>
<feature type="transmembrane region" description="Helical" evidence="7">
    <location>
        <begin position="44"/>
        <end position="65"/>
    </location>
</feature>
<protein>
    <submittedName>
        <fullName evidence="8">ABC transporter permease</fullName>
    </submittedName>
</protein>
<dbReference type="CDD" id="cd06261">
    <property type="entry name" value="TM_PBP2"/>
    <property type="match status" value="1"/>
</dbReference>
<evidence type="ECO:0000256" key="2">
    <source>
        <dbReference type="ARBA" id="ARBA00022448"/>
    </source>
</evidence>
<accession>A0A6S6R7S6</accession>
<dbReference type="GO" id="GO:0055085">
    <property type="term" value="P:transmembrane transport"/>
    <property type="evidence" value="ECO:0007669"/>
    <property type="project" value="InterPro"/>
</dbReference>
<dbReference type="EMBL" id="AP023367">
    <property type="protein sequence ID" value="BCJ95295.1"/>
    <property type="molecule type" value="Genomic_DNA"/>
</dbReference>
<dbReference type="InterPro" id="IPR035906">
    <property type="entry name" value="MetI-like_sf"/>
</dbReference>
<dbReference type="Gene3D" id="1.10.3720.10">
    <property type="entry name" value="MetI-like"/>
    <property type="match status" value="1"/>
</dbReference>
<reference evidence="8 9" key="1">
    <citation type="journal article" date="2016" name="Int. J. Syst. Evol. Microbiol.">
        <title>Descriptions of Anaerotaenia torta gen. nov., sp. nov. and Anaerocolumna cellulosilytica gen. nov., sp. nov. isolated from a methanogenic reactor of cattle waste.</title>
        <authorList>
            <person name="Uek A."/>
            <person name="Ohtaki Y."/>
            <person name="Kaku N."/>
            <person name="Ueki K."/>
        </authorList>
    </citation>
    <scope>NUCLEOTIDE SEQUENCE [LARGE SCALE GENOMIC DNA]</scope>
    <source>
        <strain evidence="8 9">SN021</strain>
    </source>
</reference>
<name>A0A6S6R7S6_9FIRM</name>
<dbReference type="AlphaFoldDB" id="A0A6S6R7S6"/>
<gene>
    <name evidence="8" type="ORF">acsn021_28640</name>
</gene>
<evidence type="ECO:0000256" key="6">
    <source>
        <dbReference type="ARBA" id="ARBA00023136"/>
    </source>
</evidence>
<feature type="transmembrane region" description="Helical" evidence="7">
    <location>
        <begin position="109"/>
        <end position="130"/>
    </location>
</feature>
<dbReference type="PROSITE" id="PS50928">
    <property type="entry name" value="ABC_TM1"/>
    <property type="match status" value="1"/>
</dbReference>
<keyword evidence="4 7" id="KW-0812">Transmembrane</keyword>
<sequence>MNTLDAMKMKSNDKVNFIPPTFNKDKFRKVFLGSKDRQGAVPTLIKYVLLIGIGFVYLYPLMYMISTSLMSLDDLLDASIKWIPSNFYIGNYKNAFKVMNFWKSLKDSIILAGLPTLIQVGTCAVIGYGFARFEFRGKKIMLAILLFSFILPAQVTMMPTYVLFTNLKLIGTLHAFNLPALLGQGVKAQIFILIFYQFFKQVPQALIEAAHIDGAGYFKSFFKISLPSATPAILVVFLFSIVWYWNESYLTTLFIAGKGTGSANAWTSLVVELKNFENIYEQYNQGNQQQLGNINESIKMAGTMLSILPLLLMYGFLQKYFVESIDRTGITGE</sequence>
<keyword evidence="3" id="KW-1003">Cell membrane</keyword>
<dbReference type="SUPFAM" id="SSF161098">
    <property type="entry name" value="MetI-like"/>
    <property type="match status" value="1"/>
</dbReference>
<evidence type="ECO:0000313" key="8">
    <source>
        <dbReference type="EMBL" id="BCJ95295.1"/>
    </source>
</evidence>
<evidence type="ECO:0000256" key="4">
    <source>
        <dbReference type="ARBA" id="ARBA00022692"/>
    </source>
</evidence>
<dbReference type="RefSeq" id="WP_243167929.1">
    <property type="nucleotide sequence ID" value="NZ_AP023367.1"/>
</dbReference>
<feature type="transmembrane region" description="Helical" evidence="7">
    <location>
        <begin position="220"/>
        <end position="245"/>
    </location>
</feature>
<keyword evidence="2 7" id="KW-0813">Transport</keyword>
<keyword evidence="9" id="KW-1185">Reference proteome</keyword>
<keyword evidence="6 7" id="KW-0472">Membrane</keyword>